<evidence type="ECO:0000313" key="3">
    <source>
        <dbReference type="EMBL" id="EDL87252.1"/>
    </source>
</evidence>
<reference evidence="4" key="1">
    <citation type="submission" date="2005-09" db="EMBL/GenBank/DDBJ databases">
        <authorList>
            <person name="Mural R.J."/>
            <person name="Li P.W."/>
            <person name="Adams M.D."/>
            <person name="Amanatides P.G."/>
            <person name="Baden-Tillson H."/>
            <person name="Barnstead M."/>
            <person name="Chin S.H."/>
            <person name="Dew I."/>
            <person name="Evans C.A."/>
            <person name="Ferriera S."/>
            <person name="Flanigan M."/>
            <person name="Fosler C."/>
            <person name="Glodek A."/>
            <person name="Gu Z."/>
            <person name="Holt R.A."/>
            <person name="Jennings D."/>
            <person name="Kraft C.L."/>
            <person name="Lu F."/>
            <person name="Nguyen T."/>
            <person name="Nusskern D.R."/>
            <person name="Pfannkoch C.M."/>
            <person name="Sitter C."/>
            <person name="Sutton G.G."/>
            <person name="Venter J.C."/>
            <person name="Wang Z."/>
            <person name="Woodage T."/>
            <person name="Zheng X.H."/>
            <person name="Zhong F."/>
        </authorList>
    </citation>
    <scope>NUCLEOTIDE SEQUENCE [LARGE SCALE GENOMIC DNA]</scope>
    <source>
        <strain>BN</strain>
        <strain evidence="4">Sprague-Dawley</strain>
    </source>
</reference>
<dbReference type="EMBL" id="CH474006">
    <property type="protein sequence ID" value="EDL87252.1"/>
    <property type="molecule type" value="Genomic_DNA"/>
</dbReference>
<evidence type="ECO:0000256" key="1">
    <source>
        <dbReference type="SAM" id="MobiDB-lite"/>
    </source>
</evidence>
<dbReference type="Proteomes" id="UP000234681">
    <property type="component" value="Chromosome 19"/>
</dbReference>
<evidence type="ECO:0000256" key="2">
    <source>
        <dbReference type="SAM" id="SignalP"/>
    </source>
</evidence>
<evidence type="ECO:0000313" key="4">
    <source>
        <dbReference type="Proteomes" id="UP000234681"/>
    </source>
</evidence>
<sequence>MGNTQCSCSCSLVLLVTDGASSQASSSKAKAIASRDSGFGRLPRSPGAERSLSFQPV</sequence>
<feature type="signal peptide" evidence="2">
    <location>
        <begin position="1"/>
        <end position="22"/>
    </location>
</feature>
<organism evidence="3 4">
    <name type="scientific">Rattus norvegicus</name>
    <name type="common">Rat</name>
    <dbReference type="NCBI Taxonomy" id="10116"/>
    <lineage>
        <taxon>Eukaryota</taxon>
        <taxon>Metazoa</taxon>
        <taxon>Chordata</taxon>
        <taxon>Craniata</taxon>
        <taxon>Vertebrata</taxon>
        <taxon>Euteleostomi</taxon>
        <taxon>Mammalia</taxon>
        <taxon>Eutheria</taxon>
        <taxon>Euarchontoglires</taxon>
        <taxon>Glires</taxon>
        <taxon>Rodentia</taxon>
        <taxon>Myomorpha</taxon>
        <taxon>Muroidea</taxon>
        <taxon>Muridae</taxon>
        <taxon>Murinae</taxon>
        <taxon>Rattus</taxon>
    </lineage>
</organism>
<accession>A6JXX4</accession>
<keyword evidence="2" id="KW-0732">Signal</keyword>
<feature type="region of interest" description="Disordered" evidence="1">
    <location>
        <begin position="21"/>
        <end position="57"/>
    </location>
</feature>
<protein>
    <submittedName>
        <fullName evidence="3">RCG39156</fullName>
    </submittedName>
</protein>
<name>A6JXX4_RAT</name>
<proteinExistence type="predicted"/>
<gene>
    <name evidence="3" type="ORF">rCG_39156</name>
</gene>
<feature type="chain" id="PRO_5039953119" evidence="2">
    <location>
        <begin position="23"/>
        <end position="57"/>
    </location>
</feature>
<feature type="compositionally biased region" description="Low complexity" evidence="1">
    <location>
        <begin position="21"/>
        <end position="34"/>
    </location>
</feature>
<dbReference type="AlphaFoldDB" id="A6JXX4"/>